<proteinExistence type="inferred from homology"/>
<accession>A0A023C1S9</accession>
<evidence type="ECO:0000256" key="4">
    <source>
        <dbReference type="ARBA" id="ARBA00022692"/>
    </source>
</evidence>
<feature type="transmembrane region" description="Helical" evidence="10">
    <location>
        <begin position="6"/>
        <end position="24"/>
    </location>
</feature>
<dbReference type="RefSeq" id="WP_034238673.1">
    <property type="nucleotide sequence ID" value="NZ_AQRA01000001.1"/>
</dbReference>
<keyword evidence="2 9" id="KW-0997">Cell inner membrane</keyword>
<comment type="caution">
    <text evidence="12">The sequence shown here is derived from an EMBL/GenBank/DDBJ whole genome shotgun (WGS) entry which is preliminary data.</text>
</comment>
<comment type="subcellular location">
    <subcellularLocation>
        <location evidence="9">Cell inner membrane</location>
        <topology evidence="9">Single-pass type I membrane protein</topology>
    </subcellularLocation>
</comment>
<evidence type="ECO:0000256" key="9">
    <source>
        <dbReference type="RuleBase" id="RU003613"/>
    </source>
</evidence>
<keyword evidence="5 10" id="KW-1133">Transmembrane helix</keyword>
<evidence type="ECO:0000313" key="12">
    <source>
        <dbReference type="EMBL" id="EZH75883.1"/>
    </source>
</evidence>
<dbReference type="InterPro" id="IPR036765">
    <property type="entry name" value="ZipA_FtsZ-bd_C_sf"/>
</dbReference>
<evidence type="ECO:0000256" key="3">
    <source>
        <dbReference type="ARBA" id="ARBA00022618"/>
    </source>
</evidence>
<keyword evidence="3 8" id="KW-0132">Cell division</keyword>
<sequence length="364" mass="41932">MNKITYIIIGIIIIIIIGVIFFLTKNSNSELNQDDFFITTASQSADRIEKLGLNKSSEDMSHILDESQLKLPKIENKEEKDEYKAEPSREWIIELVIPDGTIIQQKKLYELFDYEWRTNFSSTIFGHSPEDDKWTYALAGGTPETYTQIQVAIGLLDVFNDENPNYDIEKLERYIIELKKRLKSHSLTFEIKETESKESAIEKSKKLVELNKLFDKDILIGLQSENGYNGKEVWDVLQSLGLKWGDGDLFHWNNSSDYASDQHFSVWTSTEPGYFLPEQIKKGKMNPTNLVFEFSIPRSADPINVYRVLVNSIKYCQKRLGGEIINRNGESFNEQMELIQLAELIKQMNDNGIIPGSSNALRLY</sequence>
<feature type="domain" description="ZipA C-terminal FtsZ-binding" evidence="11">
    <location>
        <begin position="224"/>
        <end position="335"/>
    </location>
</feature>
<comment type="similarity">
    <text evidence="8">Belongs to the ZipA family.</text>
</comment>
<dbReference type="GO" id="GO:0032153">
    <property type="term" value="C:cell division site"/>
    <property type="evidence" value="ECO:0007669"/>
    <property type="project" value="TreeGrafter"/>
</dbReference>
<evidence type="ECO:0000259" key="11">
    <source>
        <dbReference type="Pfam" id="PF04354"/>
    </source>
</evidence>
<dbReference type="OrthoDB" id="264211at2"/>
<evidence type="ECO:0000313" key="13">
    <source>
        <dbReference type="Proteomes" id="UP000023541"/>
    </source>
</evidence>
<evidence type="ECO:0000256" key="1">
    <source>
        <dbReference type="ARBA" id="ARBA00022475"/>
    </source>
</evidence>
<dbReference type="Pfam" id="PF04354">
    <property type="entry name" value="ZipA_C"/>
    <property type="match status" value="1"/>
</dbReference>
<keyword evidence="13" id="KW-1185">Reference proteome</keyword>
<evidence type="ECO:0000256" key="10">
    <source>
        <dbReference type="SAM" id="Phobius"/>
    </source>
</evidence>
<keyword evidence="1 9" id="KW-1003">Cell membrane</keyword>
<gene>
    <name evidence="12" type="ORF">ATO12_03575</name>
</gene>
<dbReference type="GO" id="GO:0005886">
    <property type="term" value="C:plasma membrane"/>
    <property type="evidence" value="ECO:0007669"/>
    <property type="project" value="UniProtKB-SubCell"/>
</dbReference>
<reference evidence="12 13" key="1">
    <citation type="submission" date="2014-04" db="EMBL/GenBank/DDBJ databases">
        <title>Aquimarina sp. 22II-S11-z7 Genome Sequencing.</title>
        <authorList>
            <person name="Lai Q."/>
        </authorList>
    </citation>
    <scope>NUCLEOTIDE SEQUENCE [LARGE SCALE GENOMIC DNA]</scope>
    <source>
        <strain evidence="12 13">22II-S11-z7</strain>
    </source>
</reference>
<dbReference type="GO" id="GO:0000917">
    <property type="term" value="P:division septum assembly"/>
    <property type="evidence" value="ECO:0007669"/>
    <property type="project" value="TreeGrafter"/>
</dbReference>
<evidence type="ECO:0000256" key="5">
    <source>
        <dbReference type="ARBA" id="ARBA00022989"/>
    </source>
</evidence>
<dbReference type="InterPro" id="IPR011919">
    <property type="entry name" value="Cell_div_ZipA"/>
</dbReference>
<organism evidence="12 13">
    <name type="scientific">Aquimarina atlantica</name>
    <dbReference type="NCBI Taxonomy" id="1317122"/>
    <lineage>
        <taxon>Bacteria</taxon>
        <taxon>Pseudomonadati</taxon>
        <taxon>Bacteroidota</taxon>
        <taxon>Flavobacteriia</taxon>
        <taxon>Flavobacteriales</taxon>
        <taxon>Flavobacteriaceae</taxon>
        <taxon>Aquimarina</taxon>
    </lineage>
</organism>
<dbReference type="AlphaFoldDB" id="A0A023C1S9"/>
<dbReference type="SUPFAM" id="SSF64383">
    <property type="entry name" value="Cell-division protein ZipA, C-terminal domain"/>
    <property type="match status" value="1"/>
</dbReference>
<keyword evidence="7 8" id="KW-0131">Cell cycle</keyword>
<dbReference type="PANTHER" id="PTHR38685">
    <property type="entry name" value="CELL DIVISION PROTEIN ZIPA"/>
    <property type="match status" value="1"/>
</dbReference>
<dbReference type="Proteomes" id="UP000023541">
    <property type="component" value="Unassembled WGS sequence"/>
</dbReference>
<dbReference type="EMBL" id="AQRA01000001">
    <property type="protein sequence ID" value="EZH75883.1"/>
    <property type="molecule type" value="Genomic_DNA"/>
</dbReference>
<keyword evidence="4 9" id="KW-0812">Transmembrane</keyword>
<evidence type="ECO:0000256" key="2">
    <source>
        <dbReference type="ARBA" id="ARBA00022519"/>
    </source>
</evidence>
<keyword evidence="6 9" id="KW-0472">Membrane</keyword>
<evidence type="ECO:0000256" key="8">
    <source>
        <dbReference type="RuleBase" id="RU003612"/>
    </source>
</evidence>
<comment type="function">
    <text evidence="8">Essential cell division protein that stabilizes the FtsZ protofilaments by cross-linking them and that serves as a cytoplasmic membrane anchor for the Z ring. Also required for the recruitment to the septal ring of downstream cell division proteins.</text>
</comment>
<protein>
    <recommendedName>
        <fullName evidence="8">Cell division protein ZipA</fullName>
    </recommendedName>
</protein>
<dbReference type="STRING" id="1317122.ATO12_03575"/>
<evidence type="ECO:0000256" key="6">
    <source>
        <dbReference type="ARBA" id="ARBA00023136"/>
    </source>
</evidence>
<dbReference type="Gene3D" id="3.30.1400.10">
    <property type="entry name" value="ZipA, C-terminal FtsZ-binding domain"/>
    <property type="match status" value="1"/>
</dbReference>
<dbReference type="PANTHER" id="PTHR38685:SF1">
    <property type="entry name" value="CELL DIVISION PROTEIN ZIPA"/>
    <property type="match status" value="1"/>
</dbReference>
<name>A0A023C1S9_9FLAO</name>
<dbReference type="InterPro" id="IPR007449">
    <property type="entry name" value="ZipA_FtsZ-bd_C"/>
</dbReference>
<evidence type="ECO:0000256" key="7">
    <source>
        <dbReference type="ARBA" id="ARBA00023306"/>
    </source>
</evidence>
<dbReference type="eggNOG" id="COG3115">
    <property type="taxonomic scope" value="Bacteria"/>
</dbReference>